<dbReference type="InterPro" id="IPR001365">
    <property type="entry name" value="A_deaminase_dom"/>
</dbReference>
<dbReference type="FunFam" id="3.20.20.140:FF:000017">
    <property type="entry name" value="Adenosine deaminase 2"/>
    <property type="match status" value="1"/>
</dbReference>
<keyword evidence="7" id="KW-0479">Metal-binding</keyword>
<dbReference type="OrthoDB" id="7202371at2759"/>
<evidence type="ECO:0000259" key="11">
    <source>
        <dbReference type="Pfam" id="PF00962"/>
    </source>
</evidence>
<evidence type="ECO:0000259" key="12">
    <source>
        <dbReference type="Pfam" id="PF08451"/>
    </source>
</evidence>
<proteinExistence type="inferred from homology"/>
<dbReference type="PANTHER" id="PTHR11409:SF39">
    <property type="entry name" value="ADENOSINE DEAMINASE 2"/>
    <property type="match status" value="1"/>
</dbReference>
<evidence type="ECO:0000256" key="1">
    <source>
        <dbReference type="ARBA" id="ARBA00001947"/>
    </source>
</evidence>
<evidence type="ECO:0000256" key="2">
    <source>
        <dbReference type="ARBA" id="ARBA00004613"/>
    </source>
</evidence>
<accession>A0A8J2VPV8</accession>
<evidence type="ECO:0000256" key="9">
    <source>
        <dbReference type="ARBA" id="ARBA00022801"/>
    </source>
</evidence>
<dbReference type="InterPro" id="IPR006331">
    <property type="entry name" value="ADGF"/>
</dbReference>
<sequence length="484" mass="56485">MSVHDYIEERDKIIEDEIQLQLGGKLKLYGDEILANQILMRYKRQEVDDSFHNPEYFNFSRHYFAYHNDIPRSKVYQIIRMMPKGAALHVHSSLMLSADRLLELTYEEHLYACFAKDGLKLRFSETVPPRPCPSKWKLLSKLRKHTKNVHAFDEKLKRHFTLFSKSKKYLKKDINYTWERFNKICRTISDLITYRPVREKVFYEGLKEFYKDNIMYIEIRSGLPHLYELNGTIHDLTFMPRLYDTVTKKFKQEHPDFVGVKLIVTKRRYNDITEIQKVLDVAQAIKTELPDFFAGFDLVGQEDLGKTLLDFLPALKSAGGDLNFYFHGGETNWFGTSTDENLFDAILLGTKRIGHGYALLKHPKLMAIVRAKNIAIEVNVISNNVLSLISDVRNHPLAAYLAYGMPVVLSSDDPGAWGADPLSHDFYIAFVGIASKRADLRLLKQLIINSINFSALDYDSKMRMYRIWIEKWNLFIQKVIQDFR</sequence>
<reference evidence="13" key="1">
    <citation type="submission" date="2021-09" db="EMBL/GenBank/DDBJ databases">
        <authorList>
            <person name="Martin H S."/>
        </authorList>
    </citation>
    <scope>NUCLEOTIDE SEQUENCE</scope>
</reference>
<dbReference type="GO" id="GO:0046872">
    <property type="term" value="F:metal ion binding"/>
    <property type="evidence" value="ECO:0007669"/>
    <property type="project" value="UniProtKB-KW"/>
</dbReference>
<dbReference type="Pfam" id="PF00962">
    <property type="entry name" value="A_deaminase"/>
    <property type="match status" value="1"/>
</dbReference>
<dbReference type="AlphaFoldDB" id="A0A8J2VPV8"/>
<feature type="domain" description="Adenosine/AMP deaminase N-terminal" evidence="12">
    <location>
        <begin position="5"/>
        <end position="79"/>
    </location>
</feature>
<evidence type="ECO:0000256" key="3">
    <source>
        <dbReference type="ARBA" id="ARBA00006083"/>
    </source>
</evidence>
<comment type="caution">
    <text evidence="13">The sequence shown here is derived from an EMBL/GenBank/DDBJ whole genome shotgun (WGS) entry which is preliminary data.</text>
</comment>
<dbReference type="InterPro" id="IPR006330">
    <property type="entry name" value="Ado/ade_deaminase"/>
</dbReference>
<feature type="domain" description="Adenosine deaminase" evidence="11">
    <location>
        <begin position="172"/>
        <end position="464"/>
    </location>
</feature>
<dbReference type="GO" id="GO:0005615">
    <property type="term" value="C:extracellular space"/>
    <property type="evidence" value="ECO:0007669"/>
    <property type="project" value="InterPro"/>
</dbReference>
<organism evidence="13 14">
    <name type="scientific">Danaus chrysippus</name>
    <name type="common">African queen</name>
    <dbReference type="NCBI Taxonomy" id="151541"/>
    <lineage>
        <taxon>Eukaryota</taxon>
        <taxon>Metazoa</taxon>
        <taxon>Ecdysozoa</taxon>
        <taxon>Arthropoda</taxon>
        <taxon>Hexapoda</taxon>
        <taxon>Insecta</taxon>
        <taxon>Pterygota</taxon>
        <taxon>Neoptera</taxon>
        <taxon>Endopterygota</taxon>
        <taxon>Lepidoptera</taxon>
        <taxon>Glossata</taxon>
        <taxon>Ditrysia</taxon>
        <taxon>Papilionoidea</taxon>
        <taxon>Nymphalidae</taxon>
        <taxon>Danainae</taxon>
        <taxon>Danaini</taxon>
        <taxon>Danaina</taxon>
        <taxon>Danaus</taxon>
        <taxon>Anosia</taxon>
    </lineage>
</organism>
<dbReference type="PANTHER" id="PTHR11409">
    <property type="entry name" value="ADENOSINE DEAMINASE"/>
    <property type="match status" value="1"/>
</dbReference>
<evidence type="ECO:0000313" key="14">
    <source>
        <dbReference type="Proteomes" id="UP000789524"/>
    </source>
</evidence>
<evidence type="ECO:0000313" key="13">
    <source>
        <dbReference type="EMBL" id="CAG9559161.1"/>
    </source>
</evidence>
<evidence type="ECO:0000256" key="10">
    <source>
        <dbReference type="ARBA" id="ARBA00047764"/>
    </source>
</evidence>
<comment type="similarity">
    <text evidence="3">Belongs to the metallo-dependent hydrolases superfamily. Adenosine and AMP deaminases family. ADGF subfamily.</text>
</comment>
<dbReference type="InterPro" id="IPR013659">
    <property type="entry name" value="A_deaminase_N"/>
</dbReference>
<dbReference type="SUPFAM" id="SSF51556">
    <property type="entry name" value="Metallo-dependent hydrolases"/>
    <property type="match status" value="1"/>
</dbReference>
<evidence type="ECO:0000256" key="8">
    <source>
        <dbReference type="ARBA" id="ARBA00022729"/>
    </source>
</evidence>
<keyword evidence="6" id="KW-0964">Secreted</keyword>
<comment type="subcellular location">
    <subcellularLocation>
        <location evidence="2">Secreted</location>
    </subcellularLocation>
</comment>
<dbReference type="Pfam" id="PF08451">
    <property type="entry name" value="A_deaminase_N"/>
    <property type="match status" value="1"/>
</dbReference>
<name>A0A8J2VPV8_9NEOP</name>
<gene>
    <name evidence="13" type="ORF">DCHRY22_LOCUS1075</name>
</gene>
<dbReference type="InterPro" id="IPR032466">
    <property type="entry name" value="Metal_Hydrolase"/>
</dbReference>
<dbReference type="EC" id="3.5.4.4" evidence="4"/>
<dbReference type="Proteomes" id="UP000789524">
    <property type="component" value="Unassembled WGS sequence"/>
</dbReference>
<keyword evidence="14" id="KW-1185">Reference proteome</keyword>
<keyword evidence="9" id="KW-0378">Hydrolase</keyword>
<evidence type="ECO:0000256" key="6">
    <source>
        <dbReference type="ARBA" id="ARBA00022525"/>
    </source>
</evidence>
<evidence type="ECO:0000256" key="4">
    <source>
        <dbReference type="ARBA" id="ARBA00012784"/>
    </source>
</evidence>
<protein>
    <recommendedName>
        <fullName evidence="5">Adenosine deaminase</fullName>
        <ecNumber evidence="4">3.5.4.4</ecNumber>
    </recommendedName>
</protein>
<dbReference type="EMBL" id="CAKASE010000043">
    <property type="protein sequence ID" value="CAG9559161.1"/>
    <property type="molecule type" value="Genomic_DNA"/>
</dbReference>
<comment type="catalytic activity">
    <reaction evidence="10">
        <text>adenosine + H2O + H(+) = inosine + NH4(+)</text>
        <dbReference type="Rhea" id="RHEA:24408"/>
        <dbReference type="ChEBI" id="CHEBI:15377"/>
        <dbReference type="ChEBI" id="CHEBI:15378"/>
        <dbReference type="ChEBI" id="CHEBI:16335"/>
        <dbReference type="ChEBI" id="CHEBI:17596"/>
        <dbReference type="ChEBI" id="CHEBI:28938"/>
        <dbReference type="EC" id="3.5.4.4"/>
    </reaction>
</comment>
<dbReference type="GO" id="GO:0004000">
    <property type="term" value="F:adenosine deaminase activity"/>
    <property type="evidence" value="ECO:0007669"/>
    <property type="project" value="InterPro"/>
</dbReference>
<dbReference type="GO" id="GO:0046103">
    <property type="term" value="P:inosine biosynthetic process"/>
    <property type="evidence" value="ECO:0007669"/>
    <property type="project" value="TreeGrafter"/>
</dbReference>
<dbReference type="Gene3D" id="3.20.20.140">
    <property type="entry name" value="Metal-dependent hydrolases"/>
    <property type="match status" value="1"/>
</dbReference>
<evidence type="ECO:0000256" key="5">
    <source>
        <dbReference type="ARBA" id="ARBA00018099"/>
    </source>
</evidence>
<dbReference type="GO" id="GO:0006154">
    <property type="term" value="P:adenosine catabolic process"/>
    <property type="evidence" value="ECO:0007669"/>
    <property type="project" value="InterPro"/>
</dbReference>
<keyword evidence="8" id="KW-0732">Signal</keyword>
<comment type="cofactor">
    <cofactor evidence="1">
        <name>Zn(2+)</name>
        <dbReference type="ChEBI" id="CHEBI:29105"/>
    </cofactor>
</comment>
<dbReference type="NCBIfam" id="TIGR01431">
    <property type="entry name" value="adm_rel"/>
    <property type="match status" value="1"/>
</dbReference>
<evidence type="ECO:0000256" key="7">
    <source>
        <dbReference type="ARBA" id="ARBA00022723"/>
    </source>
</evidence>